<protein>
    <submittedName>
        <fullName evidence="3">DUF2061 domain-containing protein</fullName>
    </submittedName>
</protein>
<feature type="transmembrane region" description="Helical" evidence="1">
    <location>
        <begin position="12"/>
        <end position="29"/>
    </location>
</feature>
<sequence>MDSTIRLFTKAITWQAAGLVSMMLIGFLFTGSLLAGGGIAIVGCVVGFIAYFVHEMIWSRIAWGRGLPPAPTSVSGAASTHNP</sequence>
<dbReference type="Pfam" id="PF09834">
    <property type="entry name" value="DUF2061"/>
    <property type="match status" value="1"/>
</dbReference>
<reference evidence="3 4" key="1">
    <citation type="submission" date="2020-03" db="EMBL/GenBank/DDBJ databases">
        <title>Complete genome sequence of Monaibacterium sp. ALG8 with diverse plasmids.</title>
        <authorList>
            <person name="Sun C."/>
        </authorList>
    </citation>
    <scope>NUCLEOTIDE SEQUENCE [LARGE SCALE GENOMIC DNA]</scope>
    <source>
        <strain evidence="3 4">ALG8</strain>
    </source>
</reference>
<dbReference type="KEGG" id="mon:G8E03_03860"/>
<keyword evidence="1" id="KW-1133">Transmembrane helix</keyword>
<dbReference type="AlphaFoldDB" id="A0A6G7VIX0"/>
<dbReference type="Proteomes" id="UP000500791">
    <property type="component" value="Chromosome"/>
</dbReference>
<keyword evidence="4" id="KW-1185">Reference proteome</keyword>
<accession>A0A6G7VIX0</accession>
<gene>
    <name evidence="3" type="ORF">G8E03_03860</name>
</gene>
<feature type="transmembrane region" description="Helical" evidence="1">
    <location>
        <begin position="35"/>
        <end position="53"/>
    </location>
</feature>
<dbReference type="InterPro" id="IPR018638">
    <property type="entry name" value="DUF2061_membrane"/>
</dbReference>
<dbReference type="EMBL" id="CP049811">
    <property type="protein sequence ID" value="QIK39971.1"/>
    <property type="molecule type" value="Genomic_DNA"/>
</dbReference>
<evidence type="ECO:0000313" key="3">
    <source>
        <dbReference type="EMBL" id="QIK39971.1"/>
    </source>
</evidence>
<organism evidence="3 4">
    <name type="scientific">Pontivivens nitratireducens</name>
    <dbReference type="NCBI Taxonomy" id="2758038"/>
    <lineage>
        <taxon>Bacteria</taxon>
        <taxon>Pseudomonadati</taxon>
        <taxon>Pseudomonadota</taxon>
        <taxon>Alphaproteobacteria</taxon>
        <taxon>Rhodobacterales</taxon>
        <taxon>Paracoccaceae</taxon>
        <taxon>Pontivivens</taxon>
    </lineage>
</organism>
<keyword evidence="1" id="KW-0812">Transmembrane</keyword>
<dbReference type="RefSeq" id="WP_166188863.1">
    <property type="nucleotide sequence ID" value="NZ_CP049811.1"/>
</dbReference>
<evidence type="ECO:0000259" key="2">
    <source>
        <dbReference type="Pfam" id="PF09834"/>
    </source>
</evidence>
<keyword evidence="1" id="KW-0472">Membrane</keyword>
<feature type="domain" description="DUF2061" evidence="2">
    <location>
        <begin position="9"/>
        <end position="59"/>
    </location>
</feature>
<evidence type="ECO:0000256" key="1">
    <source>
        <dbReference type="SAM" id="Phobius"/>
    </source>
</evidence>
<evidence type="ECO:0000313" key="4">
    <source>
        <dbReference type="Proteomes" id="UP000500791"/>
    </source>
</evidence>
<proteinExistence type="predicted"/>
<name>A0A6G7VIX0_9RHOB</name>